<evidence type="ECO:0000313" key="3">
    <source>
        <dbReference type="Proteomes" id="UP000478064"/>
    </source>
</evidence>
<sequence>MAAVEGGSDPLLQECAEFTFKCVGCATEQKFNHQHVYDLAKGQCVNCAACDVGLEASVGDQTCMTKYMDRQANYGKSMLVFCLLWFANNLLVLIIYGSQEAGLMSLAGIVIAAGINFCKDGPAFFNLELAAGD</sequence>
<dbReference type="EMBL" id="WIVU01000011">
    <property type="protein sequence ID" value="MQU05587.1"/>
    <property type="molecule type" value="Genomic_DNA"/>
</dbReference>
<keyword evidence="1" id="KW-1133">Transmembrane helix</keyword>
<dbReference type="Proteomes" id="UP000478064">
    <property type="component" value="Unassembled WGS sequence"/>
</dbReference>
<organism evidence="2 3">
    <name type="scientific">Pseudomonas helleri</name>
    <dbReference type="NCBI Taxonomy" id="1608996"/>
    <lineage>
        <taxon>Bacteria</taxon>
        <taxon>Pseudomonadati</taxon>
        <taxon>Pseudomonadota</taxon>
        <taxon>Gammaproteobacteria</taxon>
        <taxon>Pseudomonadales</taxon>
        <taxon>Pseudomonadaceae</taxon>
        <taxon>Pseudomonas</taxon>
    </lineage>
</organism>
<evidence type="ECO:0000313" key="2">
    <source>
        <dbReference type="EMBL" id="MQU05587.1"/>
    </source>
</evidence>
<proteinExistence type="predicted"/>
<evidence type="ECO:0000256" key="1">
    <source>
        <dbReference type="SAM" id="Phobius"/>
    </source>
</evidence>
<feature type="transmembrane region" description="Helical" evidence="1">
    <location>
        <begin position="78"/>
        <end position="96"/>
    </location>
</feature>
<accession>A0A6L5HRM2</accession>
<name>A0A6L5HRM2_9PSED</name>
<dbReference type="RefSeq" id="WP_153373538.1">
    <property type="nucleotide sequence ID" value="NZ_WIVU01000011.1"/>
</dbReference>
<comment type="caution">
    <text evidence="2">The sequence shown here is derived from an EMBL/GenBank/DDBJ whole genome shotgun (WGS) entry which is preliminary data.</text>
</comment>
<reference evidence="2 3" key="1">
    <citation type="submission" date="2019-10" db="EMBL/GenBank/DDBJ databases">
        <title>Evaluation of single-gene subtyping targets for Pseudomonas.</title>
        <authorList>
            <person name="Reichler S.J."/>
            <person name="Orsi R.H."/>
            <person name="Wiedmann M."/>
            <person name="Martin N.H."/>
            <person name="Murphy S.I."/>
        </authorList>
    </citation>
    <scope>NUCLEOTIDE SEQUENCE [LARGE SCALE GENOMIC DNA]</scope>
    <source>
        <strain evidence="2 3">FSL R10-1637</strain>
    </source>
</reference>
<keyword evidence="1" id="KW-0472">Membrane</keyword>
<gene>
    <name evidence="2" type="ORF">GHO27_07790</name>
</gene>
<dbReference type="AlphaFoldDB" id="A0A6L5HRM2"/>
<keyword evidence="1" id="KW-0812">Transmembrane</keyword>
<protein>
    <submittedName>
        <fullName evidence="2">Uncharacterized protein</fullName>
    </submittedName>
</protein>
<feature type="transmembrane region" description="Helical" evidence="1">
    <location>
        <begin position="102"/>
        <end position="118"/>
    </location>
</feature>